<dbReference type="Gene3D" id="3.40.50.1820">
    <property type="entry name" value="alpha/beta hydrolase"/>
    <property type="match status" value="1"/>
</dbReference>
<dbReference type="Pfam" id="PF12146">
    <property type="entry name" value="Hydrolase_4"/>
    <property type="match status" value="1"/>
</dbReference>
<gene>
    <name evidence="2" type="ORF">W908_00425</name>
</gene>
<dbReference type="STRING" id="1125411.W908_00425"/>
<dbReference type="PRINTS" id="PR00111">
    <property type="entry name" value="ABHYDROLASE"/>
</dbReference>
<sequence length="224" mass="25112">MIPGMMCDERIFAPQIEGLSDSIRIIVADISGHSTVQDLAAEVLKKSPPKFHLLGHSMGGIVAMEMYAQEPNRIEKLVLMDTNHKAELEEVKAMRDPQMKAAKEGKLVDVMRDEMKPNYLDASDNRESILHTCMDMAKSMGPEVFINQSKALQTRVDQQSTLRLIAVPVLVICGSNDILCPVERHELMHSIINDSELKIINNAGHMPSLEQPKETTEVLKKWLN</sequence>
<organism evidence="2 3">
    <name type="scientific">Candidatus Pseudothioglobus singularis PS1</name>
    <dbReference type="NCBI Taxonomy" id="1125411"/>
    <lineage>
        <taxon>Bacteria</taxon>
        <taxon>Pseudomonadati</taxon>
        <taxon>Pseudomonadota</taxon>
        <taxon>Gammaproteobacteria</taxon>
        <taxon>Candidatus Pseudothioglobaceae</taxon>
        <taxon>Candidatus Pseudothioglobus</taxon>
    </lineage>
</organism>
<evidence type="ECO:0000313" key="2">
    <source>
        <dbReference type="EMBL" id="ALE01207.1"/>
    </source>
</evidence>
<dbReference type="InterPro" id="IPR000073">
    <property type="entry name" value="AB_hydrolase_1"/>
</dbReference>
<protein>
    <submittedName>
        <fullName evidence="2">Alpha/beta hydrolase</fullName>
    </submittedName>
</protein>
<keyword evidence="3" id="KW-1185">Reference proteome</keyword>
<proteinExistence type="predicted"/>
<dbReference type="PANTHER" id="PTHR43798">
    <property type="entry name" value="MONOACYLGLYCEROL LIPASE"/>
    <property type="match status" value="1"/>
</dbReference>
<feature type="domain" description="Serine aminopeptidase S33" evidence="1">
    <location>
        <begin position="18"/>
        <end position="210"/>
    </location>
</feature>
<dbReference type="Proteomes" id="UP000068905">
    <property type="component" value="Chromosome"/>
</dbReference>
<dbReference type="InterPro" id="IPR029058">
    <property type="entry name" value="AB_hydrolase_fold"/>
</dbReference>
<dbReference type="EMBL" id="CP006911">
    <property type="protein sequence ID" value="ALE01207.1"/>
    <property type="molecule type" value="Genomic_DNA"/>
</dbReference>
<dbReference type="GO" id="GO:0016787">
    <property type="term" value="F:hydrolase activity"/>
    <property type="evidence" value="ECO:0007669"/>
    <property type="project" value="UniProtKB-KW"/>
</dbReference>
<dbReference type="InterPro" id="IPR050266">
    <property type="entry name" value="AB_hydrolase_sf"/>
</dbReference>
<dbReference type="KEGG" id="tsn:W908_00425"/>
<dbReference type="SUPFAM" id="SSF53474">
    <property type="entry name" value="alpha/beta-Hydrolases"/>
    <property type="match status" value="1"/>
</dbReference>
<name>A0A0M4LC07_9GAMM</name>
<dbReference type="PATRIC" id="fig|1125411.7.peg.84"/>
<dbReference type="PANTHER" id="PTHR43798:SF29">
    <property type="entry name" value="AB HYDROLASE-1 DOMAIN-CONTAINING PROTEIN"/>
    <property type="match status" value="1"/>
</dbReference>
<accession>A0A0M4LC07</accession>
<dbReference type="AlphaFoldDB" id="A0A0M4LC07"/>
<evidence type="ECO:0000313" key="3">
    <source>
        <dbReference type="Proteomes" id="UP000068905"/>
    </source>
</evidence>
<reference evidence="2 3" key="1">
    <citation type="journal article" date="2015" name="Genome Announc.">
        <title>Genome Sequence of 'Candidatus Thioglobus singularis' Strain PS1, a Mixotroph from the SUP05 Clade of Marine Gammaproteobacteria.</title>
        <authorList>
            <person name="Marshall K.T."/>
            <person name="Morris R.M."/>
        </authorList>
    </citation>
    <scope>NUCLEOTIDE SEQUENCE [LARGE SCALE GENOMIC DNA]</scope>
    <source>
        <strain evidence="2 3">PS1</strain>
    </source>
</reference>
<keyword evidence="2" id="KW-0378">Hydrolase</keyword>
<dbReference type="InterPro" id="IPR022742">
    <property type="entry name" value="Hydrolase_4"/>
</dbReference>
<evidence type="ECO:0000259" key="1">
    <source>
        <dbReference type="Pfam" id="PF12146"/>
    </source>
</evidence>